<dbReference type="InterPro" id="IPR003806">
    <property type="entry name" value="ATP-grasp_PylC-type"/>
</dbReference>
<dbReference type="Pfam" id="PF02655">
    <property type="entry name" value="ATP-grasp_3"/>
    <property type="match status" value="1"/>
</dbReference>
<keyword evidence="4" id="KW-1185">Reference proteome</keyword>
<evidence type="ECO:0000259" key="2">
    <source>
        <dbReference type="PROSITE" id="PS50975"/>
    </source>
</evidence>
<proteinExistence type="predicted"/>
<comment type="caution">
    <text evidence="3">The sequence shown here is derived from an EMBL/GenBank/DDBJ whole genome shotgun (WGS) entry which is preliminary data.</text>
</comment>
<keyword evidence="1" id="KW-0067">ATP-binding</keyword>
<dbReference type="PROSITE" id="PS50975">
    <property type="entry name" value="ATP_GRASP"/>
    <property type="match status" value="1"/>
</dbReference>
<sequence length="387" mass="41242">MTTLAVAAISARMLAESASEDGFGVVALDLFGDADTRQASEEWIRIGESKSLRIDGALLLSALEALARQGRVTGWIAGPGFEGRPDLLKSGASLLPLIGTQADAMRRVREPLSFFGFLDTQGIAHPAFRTDAPEDPAGWLIKDAHGCGGAHIRRAVAEGGAAPSEPLSVHHYFQREVQGSPMSATFIANASDASVLGFNQLIVRPMAGCPFVFCGAVGPVPVSVEVGSRITAAVRALARAFSLRGLGSLDFMLDGDEFNVLEVNPRPSLSMGLYSRLRRLAAFPGMVAAHVDACLQGELPEWPPQPEKAPVQGSEIVYARRPVWLDESAAKRLATRMDCHDLPIAPLQFEAGEPLCSVSASGSSAEEVRAMLRRRREAVQMSLETSG</sequence>
<dbReference type="Gene3D" id="3.30.470.20">
    <property type="entry name" value="ATP-grasp fold, B domain"/>
    <property type="match status" value="1"/>
</dbReference>
<evidence type="ECO:0000313" key="3">
    <source>
        <dbReference type="EMBL" id="MEJ8823379.1"/>
    </source>
</evidence>
<dbReference type="EMBL" id="JBBKZV010000007">
    <property type="protein sequence ID" value="MEJ8823379.1"/>
    <property type="molecule type" value="Genomic_DNA"/>
</dbReference>
<feature type="domain" description="ATP-grasp" evidence="2">
    <location>
        <begin position="102"/>
        <end position="295"/>
    </location>
</feature>
<protein>
    <submittedName>
        <fullName evidence="3">ATP-grasp domain-containing protein</fullName>
    </submittedName>
</protein>
<dbReference type="PIRSF" id="PIRSF016817">
    <property type="entry name" value="UCP016817_carboligase"/>
    <property type="match status" value="1"/>
</dbReference>
<organism evidence="3 4">
    <name type="scientific">Variovorax humicola</name>
    <dbReference type="NCBI Taxonomy" id="1769758"/>
    <lineage>
        <taxon>Bacteria</taxon>
        <taxon>Pseudomonadati</taxon>
        <taxon>Pseudomonadota</taxon>
        <taxon>Betaproteobacteria</taxon>
        <taxon>Burkholderiales</taxon>
        <taxon>Comamonadaceae</taxon>
        <taxon>Variovorax</taxon>
    </lineage>
</organism>
<keyword evidence="1" id="KW-0547">Nucleotide-binding</keyword>
<name>A0ABU8VZY8_9BURK</name>
<reference evidence="3 4" key="1">
    <citation type="submission" date="2024-03" db="EMBL/GenBank/DDBJ databases">
        <title>Novel species of the genus Variovorax.</title>
        <authorList>
            <person name="Liu Q."/>
            <person name="Xin Y.-H."/>
        </authorList>
    </citation>
    <scope>NUCLEOTIDE SEQUENCE [LARGE SCALE GENOMIC DNA]</scope>
    <source>
        <strain evidence="3 4">KACC 18501</strain>
    </source>
</reference>
<dbReference type="RefSeq" id="WP_340364409.1">
    <property type="nucleotide sequence ID" value="NZ_JBBKZV010000007.1"/>
</dbReference>
<dbReference type="InterPro" id="IPR011761">
    <property type="entry name" value="ATP-grasp"/>
</dbReference>
<evidence type="ECO:0000256" key="1">
    <source>
        <dbReference type="PROSITE-ProRule" id="PRU00409"/>
    </source>
</evidence>
<dbReference type="Proteomes" id="UP001363010">
    <property type="component" value="Unassembled WGS sequence"/>
</dbReference>
<gene>
    <name evidence="3" type="ORF">WKW80_15270</name>
</gene>
<dbReference type="SUPFAM" id="SSF56059">
    <property type="entry name" value="Glutathione synthetase ATP-binding domain-like"/>
    <property type="match status" value="1"/>
</dbReference>
<dbReference type="InterPro" id="IPR016677">
    <property type="entry name" value="UCP016817_carboligase"/>
</dbReference>
<accession>A0ABU8VZY8</accession>
<evidence type="ECO:0000313" key="4">
    <source>
        <dbReference type="Proteomes" id="UP001363010"/>
    </source>
</evidence>